<dbReference type="Gene3D" id="3.10.350.10">
    <property type="entry name" value="LysM domain"/>
    <property type="match status" value="2"/>
</dbReference>
<protein>
    <recommendedName>
        <fullName evidence="2">LysM domain-containing protein</fullName>
    </recommendedName>
</protein>
<dbReference type="Proteomes" id="UP000218542">
    <property type="component" value="Unassembled WGS sequence"/>
</dbReference>
<dbReference type="InterPro" id="IPR052196">
    <property type="entry name" value="Bact_Kbp"/>
</dbReference>
<dbReference type="SUPFAM" id="SSF54106">
    <property type="entry name" value="LysM domain"/>
    <property type="match status" value="2"/>
</dbReference>
<dbReference type="InterPro" id="IPR036779">
    <property type="entry name" value="LysM_dom_sf"/>
</dbReference>
<evidence type="ECO:0000256" key="1">
    <source>
        <dbReference type="SAM" id="Phobius"/>
    </source>
</evidence>
<evidence type="ECO:0000313" key="4">
    <source>
        <dbReference type="Proteomes" id="UP000218542"/>
    </source>
</evidence>
<accession>A0A286TV36</accession>
<feature type="transmembrane region" description="Helical" evidence="1">
    <location>
        <begin position="7"/>
        <end position="25"/>
    </location>
</feature>
<dbReference type="EMBL" id="BAOS01000004">
    <property type="protein sequence ID" value="GAX59767.1"/>
    <property type="molecule type" value="Genomic_DNA"/>
</dbReference>
<dbReference type="InterPro" id="IPR018392">
    <property type="entry name" value="LysM"/>
</dbReference>
<dbReference type="OrthoDB" id="278904at2"/>
<dbReference type="PANTHER" id="PTHR34700:SF4">
    <property type="entry name" value="PHAGE-LIKE ELEMENT PBSX PROTEIN XKDP"/>
    <property type="match status" value="1"/>
</dbReference>
<organism evidence="3 4">
    <name type="scientific">Candidatus Scalindua japonica</name>
    <dbReference type="NCBI Taxonomy" id="1284222"/>
    <lineage>
        <taxon>Bacteria</taxon>
        <taxon>Pseudomonadati</taxon>
        <taxon>Planctomycetota</taxon>
        <taxon>Candidatus Brocadiia</taxon>
        <taxon>Candidatus Brocadiales</taxon>
        <taxon>Candidatus Scalinduaceae</taxon>
        <taxon>Candidatus Scalindua</taxon>
    </lineage>
</organism>
<sequence>MRRDTQIGILLGIVILVIIGVFLSTRTTDKESILPDLAMSEKGRQKDSVDEININEFIIESDKTEPVKTLSAENTVEKFQTNEEPLKVVQTENTLIETPEENSSIEGKWEGTVGEVAEEIVEEPELSQEPTGAEDEEIAETIPTTEKVVIVPDNKPQTPTYSVPEKKIYKVMPNDNLFKIAKKQYGDGKKWAIIFDANKDSMPNSDAIYVGQKLIIPDISLKNETGNNVKASVKAKVKKEKYVSQKTHTVQSGDTLYRIAEKYYDNPSAWHKIYEANEDTIEDKGLLIKGQVLIIPKLYSN</sequence>
<keyword evidence="1" id="KW-0472">Membrane</keyword>
<keyword evidence="1" id="KW-1133">Transmembrane helix</keyword>
<dbReference type="AlphaFoldDB" id="A0A286TV36"/>
<feature type="domain" description="LysM" evidence="2">
    <location>
        <begin position="167"/>
        <end position="216"/>
    </location>
</feature>
<feature type="domain" description="LysM" evidence="2">
    <location>
        <begin position="246"/>
        <end position="295"/>
    </location>
</feature>
<reference evidence="4" key="1">
    <citation type="journal article" date="2017" name="Environ. Microbiol. Rep.">
        <title>Genetic Diversity of Marine Anaerobic Ammonium-Oxidizing Bacteria as Revealed by Genomic and Proteomic Analyses of 'Candidatus Scalindua japonica'.</title>
        <authorList>
            <person name="Oshiki M."/>
            <person name="Mizuto K."/>
            <person name="Kimura Z."/>
            <person name="Kindaichi T."/>
            <person name="Satoh H."/>
            <person name="Okabe S."/>
        </authorList>
    </citation>
    <scope>NUCLEOTIDE SEQUENCE [LARGE SCALE GENOMIC DNA]</scope>
    <source>
        <strain evidence="4">husup-a2</strain>
    </source>
</reference>
<keyword evidence="1" id="KW-0812">Transmembrane</keyword>
<evidence type="ECO:0000313" key="3">
    <source>
        <dbReference type="EMBL" id="GAX59767.1"/>
    </source>
</evidence>
<name>A0A286TV36_9BACT</name>
<gene>
    <name evidence="3" type="ORF">SCALIN_C04_0255</name>
</gene>
<dbReference type="PROSITE" id="PS51782">
    <property type="entry name" value="LYSM"/>
    <property type="match status" value="2"/>
</dbReference>
<keyword evidence="4" id="KW-1185">Reference proteome</keyword>
<dbReference type="RefSeq" id="WP_096892895.1">
    <property type="nucleotide sequence ID" value="NZ_BAOS01000004.1"/>
</dbReference>
<dbReference type="Pfam" id="PF01476">
    <property type="entry name" value="LysM"/>
    <property type="match status" value="2"/>
</dbReference>
<evidence type="ECO:0000259" key="2">
    <source>
        <dbReference type="PROSITE" id="PS51782"/>
    </source>
</evidence>
<comment type="caution">
    <text evidence="3">The sequence shown here is derived from an EMBL/GenBank/DDBJ whole genome shotgun (WGS) entry which is preliminary data.</text>
</comment>
<dbReference type="SMART" id="SM00257">
    <property type="entry name" value="LysM"/>
    <property type="match status" value="2"/>
</dbReference>
<dbReference type="PANTHER" id="PTHR34700">
    <property type="entry name" value="POTASSIUM BINDING PROTEIN KBP"/>
    <property type="match status" value="1"/>
</dbReference>
<dbReference type="CDD" id="cd00118">
    <property type="entry name" value="LysM"/>
    <property type="match status" value="2"/>
</dbReference>
<proteinExistence type="predicted"/>